<protein>
    <recommendedName>
        <fullName evidence="3">Type II toxin-antitoxin system VapC family toxin</fullName>
    </recommendedName>
</protein>
<accession>A0A7W8MA98</accession>
<organism evidence="1 2">
    <name type="scientific">Quisquiliibacterium transsilvanicum</name>
    <dbReference type="NCBI Taxonomy" id="1549638"/>
    <lineage>
        <taxon>Bacteria</taxon>
        <taxon>Pseudomonadati</taxon>
        <taxon>Pseudomonadota</taxon>
        <taxon>Betaproteobacteria</taxon>
        <taxon>Burkholderiales</taxon>
        <taxon>Burkholderiaceae</taxon>
        <taxon>Quisquiliibacterium</taxon>
    </lineage>
</organism>
<comment type="caution">
    <text evidence="1">The sequence shown here is derived from an EMBL/GenBank/DDBJ whole genome shotgun (WGS) entry which is preliminary data.</text>
</comment>
<reference evidence="1 2" key="1">
    <citation type="submission" date="2020-08" db="EMBL/GenBank/DDBJ databases">
        <title>Genomic Encyclopedia of Type Strains, Phase IV (KMG-IV): sequencing the most valuable type-strain genomes for metagenomic binning, comparative biology and taxonomic classification.</title>
        <authorList>
            <person name="Goeker M."/>
        </authorList>
    </citation>
    <scope>NUCLEOTIDE SEQUENCE [LARGE SCALE GENOMIC DNA]</scope>
    <source>
        <strain evidence="1 2">DSM 29781</strain>
    </source>
</reference>
<sequence>MPDRGHGAGAWEMTVVTRNVADFGGTGVALLDPWIFQAP</sequence>
<dbReference type="AlphaFoldDB" id="A0A7W8MA98"/>
<proteinExistence type="predicted"/>
<name>A0A7W8MA98_9BURK</name>
<gene>
    <name evidence="1" type="ORF">HNQ70_003898</name>
</gene>
<evidence type="ECO:0000313" key="2">
    <source>
        <dbReference type="Proteomes" id="UP000532440"/>
    </source>
</evidence>
<evidence type="ECO:0000313" key="1">
    <source>
        <dbReference type="EMBL" id="MBB5273866.1"/>
    </source>
</evidence>
<dbReference type="EMBL" id="JACHGB010000009">
    <property type="protein sequence ID" value="MBB5273866.1"/>
    <property type="molecule type" value="Genomic_DNA"/>
</dbReference>
<evidence type="ECO:0008006" key="3">
    <source>
        <dbReference type="Google" id="ProtNLM"/>
    </source>
</evidence>
<dbReference type="Proteomes" id="UP000532440">
    <property type="component" value="Unassembled WGS sequence"/>
</dbReference>
<keyword evidence="2" id="KW-1185">Reference proteome</keyword>